<gene>
    <name evidence="2" type="ORF">SK128_027714</name>
</gene>
<evidence type="ECO:0000313" key="2">
    <source>
        <dbReference type="EMBL" id="KAK7068448.1"/>
    </source>
</evidence>
<dbReference type="Proteomes" id="UP001381693">
    <property type="component" value="Unassembled WGS sequence"/>
</dbReference>
<accession>A0AAN8WU29</accession>
<dbReference type="EMBL" id="JAXCGZ010017243">
    <property type="protein sequence ID" value="KAK7068448.1"/>
    <property type="molecule type" value="Genomic_DNA"/>
</dbReference>
<reference evidence="2 3" key="1">
    <citation type="submission" date="2023-11" db="EMBL/GenBank/DDBJ databases">
        <title>Halocaridina rubra genome assembly.</title>
        <authorList>
            <person name="Smith C."/>
        </authorList>
    </citation>
    <scope>NUCLEOTIDE SEQUENCE [LARGE SCALE GENOMIC DNA]</scope>
    <source>
        <strain evidence="2">EP-1</strain>
        <tissue evidence="2">Whole</tissue>
    </source>
</reference>
<evidence type="ECO:0000256" key="1">
    <source>
        <dbReference type="SAM" id="SignalP"/>
    </source>
</evidence>
<evidence type="ECO:0008006" key="4">
    <source>
        <dbReference type="Google" id="ProtNLM"/>
    </source>
</evidence>
<comment type="caution">
    <text evidence="2">The sequence shown here is derived from an EMBL/GenBank/DDBJ whole genome shotgun (WGS) entry which is preliminary data.</text>
</comment>
<name>A0AAN8WU29_HALRR</name>
<sequence length="146" mass="16258">MAQGVMKVILGMHLLLTQRLMTSASPLPSRISSSDSYQERLSAARILLQESPLIDGLIIICHLPLKPTMMWLKTFFIEILSPGENVFTADSSSLKTHSTCPLPAAHETTISLFATHSHYLHILLPIKTLIHSFSKLIRYSPLPCTH</sequence>
<keyword evidence="3" id="KW-1185">Reference proteome</keyword>
<proteinExistence type="predicted"/>
<organism evidence="2 3">
    <name type="scientific">Halocaridina rubra</name>
    <name type="common">Hawaiian red shrimp</name>
    <dbReference type="NCBI Taxonomy" id="373956"/>
    <lineage>
        <taxon>Eukaryota</taxon>
        <taxon>Metazoa</taxon>
        <taxon>Ecdysozoa</taxon>
        <taxon>Arthropoda</taxon>
        <taxon>Crustacea</taxon>
        <taxon>Multicrustacea</taxon>
        <taxon>Malacostraca</taxon>
        <taxon>Eumalacostraca</taxon>
        <taxon>Eucarida</taxon>
        <taxon>Decapoda</taxon>
        <taxon>Pleocyemata</taxon>
        <taxon>Caridea</taxon>
        <taxon>Atyoidea</taxon>
        <taxon>Atyidae</taxon>
        <taxon>Halocaridina</taxon>
    </lineage>
</organism>
<dbReference type="AlphaFoldDB" id="A0AAN8WU29"/>
<feature type="signal peptide" evidence="1">
    <location>
        <begin position="1"/>
        <end position="24"/>
    </location>
</feature>
<feature type="chain" id="PRO_5042996847" description="Secreted protein" evidence="1">
    <location>
        <begin position="25"/>
        <end position="146"/>
    </location>
</feature>
<keyword evidence="1" id="KW-0732">Signal</keyword>
<evidence type="ECO:0000313" key="3">
    <source>
        <dbReference type="Proteomes" id="UP001381693"/>
    </source>
</evidence>
<protein>
    <recommendedName>
        <fullName evidence="4">Secreted protein</fullName>
    </recommendedName>
</protein>